<dbReference type="InterPro" id="IPR020472">
    <property type="entry name" value="WD40_PAC1"/>
</dbReference>
<dbReference type="Proteomes" id="UP000232323">
    <property type="component" value="Unassembled WGS sequence"/>
</dbReference>
<dbReference type="OrthoDB" id="529190at2759"/>
<dbReference type="CDD" id="cd00200">
    <property type="entry name" value="WD40"/>
    <property type="match status" value="1"/>
</dbReference>
<dbReference type="InterPro" id="IPR001680">
    <property type="entry name" value="WD40_rpt"/>
</dbReference>
<dbReference type="Gene3D" id="2.130.10.10">
    <property type="entry name" value="YVTN repeat-like/Quinoprotein amine dehydrogenase"/>
    <property type="match status" value="6"/>
</dbReference>
<dbReference type="AlphaFoldDB" id="A0A250X6F8"/>
<feature type="repeat" description="WD" evidence="3">
    <location>
        <begin position="1032"/>
        <end position="1074"/>
    </location>
</feature>
<feature type="repeat" description="WD" evidence="3">
    <location>
        <begin position="925"/>
        <end position="966"/>
    </location>
</feature>
<keyword evidence="6" id="KW-1185">Reference proteome</keyword>
<dbReference type="PROSITE" id="PS50082">
    <property type="entry name" value="WD_REPEATS_2"/>
    <property type="match status" value="10"/>
</dbReference>
<dbReference type="SMART" id="SM00320">
    <property type="entry name" value="WD40"/>
    <property type="match status" value="10"/>
</dbReference>
<dbReference type="PANTHER" id="PTHR19848:SF8">
    <property type="entry name" value="F-BOX AND WD REPEAT DOMAIN CONTAINING 7"/>
    <property type="match status" value="1"/>
</dbReference>
<feature type="repeat" description="WD" evidence="3">
    <location>
        <begin position="1075"/>
        <end position="1116"/>
    </location>
</feature>
<dbReference type="InterPro" id="IPR015943">
    <property type="entry name" value="WD40/YVTN_repeat-like_dom_sf"/>
</dbReference>
<feature type="repeat" description="WD" evidence="3">
    <location>
        <begin position="841"/>
        <end position="882"/>
    </location>
</feature>
<evidence type="ECO:0000313" key="5">
    <source>
        <dbReference type="EMBL" id="GAX78350.1"/>
    </source>
</evidence>
<dbReference type="EMBL" id="BEGY01000031">
    <property type="protein sequence ID" value="GAX78350.1"/>
    <property type="molecule type" value="Genomic_DNA"/>
</dbReference>
<organism evidence="5 6">
    <name type="scientific">Chlamydomonas eustigma</name>
    <dbReference type="NCBI Taxonomy" id="1157962"/>
    <lineage>
        <taxon>Eukaryota</taxon>
        <taxon>Viridiplantae</taxon>
        <taxon>Chlorophyta</taxon>
        <taxon>core chlorophytes</taxon>
        <taxon>Chlorophyceae</taxon>
        <taxon>CS clade</taxon>
        <taxon>Chlamydomonadales</taxon>
        <taxon>Chlamydomonadaceae</taxon>
        <taxon>Chlamydomonas</taxon>
    </lineage>
</organism>
<evidence type="ECO:0000313" key="6">
    <source>
        <dbReference type="Proteomes" id="UP000232323"/>
    </source>
</evidence>
<dbReference type="Pfam" id="PF24883">
    <property type="entry name" value="NPHP3_N"/>
    <property type="match status" value="1"/>
</dbReference>
<dbReference type="InterPro" id="IPR056884">
    <property type="entry name" value="NPHP3-like_N"/>
</dbReference>
<evidence type="ECO:0000256" key="2">
    <source>
        <dbReference type="ARBA" id="ARBA00022737"/>
    </source>
</evidence>
<feature type="repeat" description="WD" evidence="3">
    <location>
        <begin position="1207"/>
        <end position="1249"/>
    </location>
</feature>
<dbReference type="PANTHER" id="PTHR19848">
    <property type="entry name" value="WD40 REPEAT PROTEIN"/>
    <property type="match status" value="1"/>
</dbReference>
<keyword evidence="2" id="KW-0677">Repeat</keyword>
<gene>
    <name evidence="5" type="ORF">CEUSTIGMA_g5792.t1</name>
</gene>
<feature type="repeat" description="WD" evidence="3">
    <location>
        <begin position="785"/>
        <end position="826"/>
    </location>
</feature>
<name>A0A250X6F8_9CHLO</name>
<feature type="repeat" description="WD" evidence="3">
    <location>
        <begin position="967"/>
        <end position="1008"/>
    </location>
</feature>
<feature type="repeat" description="WD" evidence="3">
    <location>
        <begin position="1163"/>
        <end position="1205"/>
    </location>
</feature>
<dbReference type="PRINTS" id="PR00320">
    <property type="entry name" value="GPROTEINBRPT"/>
</dbReference>
<dbReference type="STRING" id="1157962.A0A250X6F8"/>
<comment type="caution">
    <text evidence="5">The sequence shown here is derived from an EMBL/GenBank/DDBJ whole genome shotgun (WGS) entry which is preliminary data.</text>
</comment>
<dbReference type="InterPro" id="IPR019775">
    <property type="entry name" value="WD40_repeat_CS"/>
</dbReference>
<dbReference type="InterPro" id="IPR036322">
    <property type="entry name" value="WD40_repeat_dom_sf"/>
</dbReference>
<feature type="domain" description="Nephrocystin 3-like N-terminal" evidence="4">
    <location>
        <begin position="254"/>
        <end position="402"/>
    </location>
</feature>
<evidence type="ECO:0000256" key="1">
    <source>
        <dbReference type="ARBA" id="ARBA00022574"/>
    </source>
</evidence>
<feature type="repeat" description="WD" evidence="3">
    <location>
        <begin position="883"/>
        <end position="924"/>
    </location>
</feature>
<feature type="repeat" description="WD" evidence="3">
    <location>
        <begin position="1117"/>
        <end position="1150"/>
    </location>
</feature>
<keyword evidence="1 3" id="KW-0853">WD repeat</keyword>
<proteinExistence type="predicted"/>
<evidence type="ECO:0000259" key="4">
    <source>
        <dbReference type="Pfam" id="PF24883"/>
    </source>
</evidence>
<dbReference type="Pfam" id="PF00400">
    <property type="entry name" value="WD40"/>
    <property type="match status" value="10"/>
</dbReference>
<accession>A0A250X6F8</accession>
<sequence>MNGDPTLLPRVAQLGLSLRGLRLLRERLEQLCLHEDSPFKEQTTLLGRDCPAVKTFEELTTTQLVHLWVKSETVTGTSRLAEVAELINPADIGPPMYFISHALQSTVCKLFDTIESFLIDAADSTCVWLDFVAINQHENFAQNKKDAMAFEACLKQCSGGTLVVVDQLRCNPATRGWCLVYEWDHTLLYHGPDGLHMRGMKLQDLDKIVPLINVEGAQCLFKVDVQQLMRRCHGTRWRWDAVVDFLSKKEDEVKQDRVLCFLAGAGTGKSTISAAIATQLLKRNDMLHHVLAVEEEGKKTSTKEQKTEEGCQVPDILCIVAVHFVKFSGQRRLDPVSIMKTLVYQLAVRIRAVADVILSLSPKAVACLSNSDDILEQLLLPALSGVQQHIVILLDALDEGDPLDEQQHDFGSTGGRRTVRACGNPVLSLLLGCLIRLPVNVRFILTTRPEACCGGIRTVLSRAFVNDGIRFLGPSDVMQVSLQECYGITTTPFSEAVPNSNRVLVYDTIVRECLPPDSQSQLPPMSVVANLGKAPDLQDLQALYEHIFSQQRLVQPVVIARILPLLVAAQEPLSTSVLQRLGLSFDELQLLPGWGCLFYYEAEHHVFLLHKSLSDWLRLSSNPFSPDVVAGHSVLGAFFFKDALRASNAVMPSAYALKHAALHLTQSVVVQQNDPLDMLLSQWHYLEAVVRSGFGGKLLSALGAASSQNRLSEYGEDAYRWLSRLLSAFEQQSSKSIMEVTVEDVACPLGCFKLQEAAKQLGQKWVPRLQLGGHGNIWPPDILTFKGHKSAVLGVCFSPDGRQLATGSDDNTAKVWDLAGGTCIATLQGHTDVVSGVCISPDGHTAWIFSICFSTDGEQLATCSVDATAKVWNLDCGTCTTTLKGHHGWVYSACFSPDAKKIATGSEDATAKVWDVASGMCITTLKDHFGSVISVRFSPDGKQLATGSRDNTAKVWDLDSKICINALTGHLENLTSLCFSPDGKQLATGSYDQTAKVWDLTKGTLNSTQGGHTGMVSGVCVSPDSKSVATGSDDQTAKVSSVSFSPTDRGQLATCSHDTTAKLWDLDLGTCLITLEGHLGAVSSVCFSPDGNKLCTGSYDKTTKIWDLSLGTCIITLQGHTGSISCTCFSCDGLTLATGSHDLTAKVWSLTGDYGENFPHSTFEGHAALVTSVCLSPDGKELVTDGSSDKTAKVWDLLASKACTSTLVSHAGPISSVCFSPDGRHLVTGGTLDKVTKVWDCATSATKETS</sequence>
<dbReference type="SUPFAM" id="SSF50978">
    <property type="entry name" value="WD40 repeat-like"/>
    <property type="match status" value="2"/>
</dbReference>
<dbReference type="PROSITE" id="PS00678">
    <property type="entry name" value="WD_REPEATS_1"/>
    <property type="match status" value="7"/>
</dbReference>
<reference evidence="5 6" key="1">
    <citation type="submission" date="2017-08" db="EMBL/GenBank/DDBJ databases">
        <title>Acidophilic green algal genome provides insights into adaptation to an acidic environment.</title>
        <authorList>
            <person name="Hirooka S."/>
            <person name="Hirose Y."/>
            <person name="Kanesaki Y."/>
            <person name="Higuchi S."/>
            <person name="Fujiwara T."/>
            <person name="Onuma R."/>
            <person name="Era A."/>
            <person name="Ohbayashi R."/>
            <person name="Uzuka A."/>
            <person name="Nozaki H."/>
            <person name="Yoshikawa H."/>
            <person name="Miyagishima S.Y."/>
        </authorList>
    </citation>
    <scope>NUCLEOTIDE SEQUENCE [LARGE SCALE GENOMIC DNA]</scope>
    <source>
        <strain evidence="5 6">NIES-2499</strain>
    </source>
</reference>
<protein>
    <recommendedName>
        <fullName evidence="4">Nephrocystin 3-like N-terminal domain-containing protein</fullName>
    </recommendedName>
</protein>
<evidence type="ECO:0000256" key="3">
    <source>
        <dbReference type="PROSITE-ProRule" id="PRU00221"/>
    </source>
</evidence>
<dbReference type="PROSITE" id="PS50294">
    <property type="entry name" value="WD_REPEATS_REGION"/>
    <property type="match status" value="9"/>
</dbReference>